<organism evidence="2 3">
    <name type="scientific">Russula ochroleuca</name>
    <dbReference type="NCBI Taxonomy" id="152965"/>
    <lineage>
        <taxon>Eukaryota</taxon>
        <taxon>Fungi</taxon>
        <taxon>Dikarya</taxon>
        <taxon>Basidiomycota</taxon>
        <taxon>Agaricomycotina</taxon>
        <taxon>Agaricomycetes</taxon>
        <taxon>Russulales</taxon>
        <taxon>Russulaceae</taxon>
        <taxon>Russula</taxon>
    </lineage>
</organism>
<dbReference type="OrthoDB" id="5584477at2759"/>
<name>A0A9P5T802_9AGAM</name>
<evidence type="ECO:0000313" key="3">
    <source>
        <dbReference type="Proteomes" id="UP000759537"/>
    </source>
</evidence>
<comment type="caution">
    <text evidence="2">The sequence shown here is derived from an EMBL/GenBank/DDBJ whole genome shotgun (WGS) entry which is preliminary data.</text>
</comment>
<dbReference type="InterPro" id="IPR040976">
    <property type="entry name" value="Pkinase_fungal"/>
</dbReference>
<dbReference type="Proteomes" id="UP000759537">
    <property type="component" value="Unassembled WGS sequence"/>
</dbReference>
<evidence type="ECO:0000313" key="2">
    <source>
        <dbReference type="EMBL" id="KAF8478488.1"/>
    </source>
</evidence>
<sequence>MLFDLGHCNLFIKGVLHQDVSGGNILHYSQPVHRPALDMFECTKNETSCRGFLIDGDNAVEWRKVSNSQVISGTLPFLSMRLLNAWRIQAVDEQWPIIQTAIDDLESFHWLLIWAIAHILKSQATAAPNPRIKVMLTIFSDGVSSQASKESMAEKWCTCVVFGDLIRDWLKLFRDARNEISRHTLALSEATSDGQEREEVCNELEQYCMTVYQAILESGFSHLQKVKTYDTWNAVLTS</sequence>
<dbReference type="Pfam" id="PF17667">
    <property type="entry name" value="Pkinase_fungal"/>
    <property type="match status" value="1"/>
</dbReference>
<dbReference type="EMBL" id="WHVB01000011">
    <property type="protein sequence ID" value="KAF8478488.1"/>
    <property type="molecule type" value="Genomic_DNA"/>
</dbReference>
<protein>
    <recommendedName>
        <fullName evidence="1">Fungal-type protein kinase domain-containing protein</fullName>
    </recommendedName>
</protein>
<evidence type="ECO:0000259" key="1">
    <source>
        <dbReference type="Pfam" id="PF17667"/>
    </source>
</evidence>
<dbReference type="AlphaFoldDB" id="A0A9P5T802"/>
<reference evidence="2" key="1">
    <citation type="submission" date="2019-10" db="EMBL/GenBank/DDBJ databases">
        <authorList>
            <consortium name="DOE Joint Genome Institute"/>
            <person name="Kuo A."/>
            <person name="Miyauchi S."/>
            <person name="Kiss E."/>
            <person name="Drula E."/>
            <person name="Kohler A."/>
            <person name="Sanchez-Garcia M."/>
            <person name="Andreopoulos B."/>
            <person name="Barry K.W."/>
            <person name="Bonito G."/>
            <person name="Buee M."/>
            <person name="Carver A."/>
            <person name="Chen C."/>
            <person name="Cichocki N."/>
            <person name="Clum A."/>
            <person name="Culley D."/>
            <person name="Crous P.W."/>
            <person name="Fauchery L."/>
            <person name="Girlanda M."/>
            <person name="Hayes R."/>
            <person name="Keri Z."/>
            <person name="LaButti K."/>
            <person name="Lipzen A."/>
            <person name="Lombard V."/>
            <person name="Magnuson J."/>
            <person name="Maillard F."/>
            <person name="Morin E."/>
            <person name="Murat C."/>
            <person name="Nolan M."/>
            <person name="Ohm R."/>
            <person name="Pangilinan J."/>
            <person name="Pereira M."/>
            <person name="Perotto S."/>
            <person name="Peter M."/>
            <person name="Riley R."/>
            <person name="Sitrit Y."/>
            <person name="Stielow B."/>
            <person name="Szollosi G."/>
            <person name="Zifcakova L."/>
            <person name="Stursova M."/>
            <person name="Spatafora J.W."/>
            <person name="Tedersoo L."/>
            <person name="Vaario L.-M."/>
            <person name="Yamada A."/>
            <person name="Yan M."/>
            <person name="Wang P."/>
            <person name="Xu J."/>
            <person name="Bruns T."/>
            <person name="Baldrian P."/>
            <person name="Vilgalys R."/>
            <person name="Henrissat B."/>
            <person name="Grigoriev I.V."/>
            <person name="Hibbett D."/>
            <person name="Nagy L.G."/>
            <person name="Martin F.M."/>
        </authorList>
    </citation>
    <scope>NUCLEOTIDE SEQUENCE</scope>
    <source>
        <strain evidence="2">Prilba</strain>
    </source>
</reference>
<accession>A0A9P5T802</accession>
<reference evidence="2" key="2">
    <citation type="journal article" date="2020" name="Nat. Commun.">
        <title>Large-scale genome sequencing of mycorrhizal fungi provides insights into the early evolution of symbiotic traits.</title>
        <authorList>
            <person name="Miyauchi S."/>
            <person name="Kiss E."/>
            <person name="Kuo A."/>
            <person name="Drula E."/>
            <person name="Kohler A."/>
            <person name="Sanchez-Garcia M."/>
            <person name="Morin E."/>
            <person name="Andreopoulos B."/>
            <person name="Barry K.W."/>
            <person name="Bonito G."/>
            <person name="Buee M."/>
            <person name="Carver A."/>
            <person name="Chen C."/>
            <person name="Cichocki N."/>
            <person name="Clum A."/>
            <person name="Culley D."/>
            <person name="Crous P.W."/>
            <person name="Fauchery L."/>
            <person name="Girlanda M."/>
            <person name="Hayes R.D."/>
            <person name="Keri Z."/>
            <person name="LaButti K."/>
            <person name="Lipzen A."/>
            <person name="Lombard V."/>
            <person name="Magnuson J."/>
            <person name="Maillard F."/>
            <person name="Murat C."/>
            <person name="Nolan M."/>
            <person name="Ohm R.A."/>
            <person name="Pangilinan J."/>
            <person name="Pereira M.F."/>
            <person name="Perotto S."/>
            <person name="Peter M."/>
            <person name="Pfister S."/>
            <person name="Riley R."/>
            <person name="Sitrit Y."/>
            <person name="Stielow J.B."/>
            <person name="Szollosi G."/>
            <person name="Zifcakova L."/>
            <person name="Stursova M."/>
            <person name="Spatafora J.W."/>
            <person name="Tedersoo L."/>
            <person name="Vaario L.M."/>
            <person name="Yamada A."/>
            <person name="Yan M."/>
            <person name="Wang P."/>
            <person name="Xu J."/>
            <person name="Bruns T."/>
            <person name="Baldrian P."/>
            <person name="Vilgalys R."/>
            <person name="Dunand C."/>
            <person name="Henrissat B."/>
            <person name="Grigoriev I.V."/>
            <person name="Hibbett D."/>
            <person name="Nagy L.G."/>
            <person name="Martin F.M."/>
        </authorList>
    </citation>
    <scope>NUCLEOTIDE SEQUENCE</scope>
    <source>
        <strain evidence="2">Prilba</strain>
    </source>
</reference>
<gene>
    <name evidence="2" type="ORF">DFH94DRAFT_633533</name>
</gene>
<feature type="domain" description="Fungal-type protein kinase" evidence="1">
    <location>
        <begin position="6"/>
        <end position="115"/>
    </location>
</feature>
<keyword evidence="3" id="KW-1185">Reference proteome</keyword>
<proteinExistence type="predicted"/>